<dbReference type="InterPro" id="IPR011990">
    <property type="entry name" value="TPR-like_helical_dom_sf"/>
</dbReference>
<dbReference type="Gene3D" id="1.25.40.10">
    <property type="entry name" value="Tetratricopeptide repeat domain"/>
    <property type="match status" value="1"/>
</dbReference>
<dbReference type="RefSeq" id="WP_085877233.1">
    <property type="nucleotide sequence ID" value="NZ_FWFZ01000001.1"/>
</dbReference>
<dbReference type="AlphaFoldDB" id="A0A1Y5RJ97"/>
<protein>
    <recommendedName>
        <fullName evidence="3">DUF924 domain-containing protein</fullName>
    </recommendedName>
</protein>
<gene>
    <name evidence="1" type="ORF">ROA7023_00313</name>
</gene>
<accession>A0A1Y5RJ97</accession>
<organism evidence="1 2">
    <name type="scientific">Roseisalinus antarcticus</name>
    <dbReference type="NCBI Taxonomy" id="254357"/>
    <lineage>
        <taxon>Bacteria</taxon>
        <taxon>Pseudomonadati</taxon>
        <taxon>Pseudomonadota</taxon>
        <taxon>Alphaproteobacteria</taxon>
        <taxon>Rhodobacterales</taxon>
        <taxon>Roseobacteraceae</taxon>
        <taxon>Roseisalinus</taxon>
    </lineage>
</organism>
<evidence type="ECO:0000313" key="1">
    <source>
        <dbReference type="EMBL" id="SLN17514.1"/>
    </source>
</evidence>
<proteinExistence type="predicted"/>
<dbReference type="InterPro" id="IPR010323">
    <property type="entry name" value="DUF924"/>
</dbReference>
<evidence type="ECO:0000313" key="2">
    <source>
        <dbReference type="Proteomes" id="UP000193900"/>
    </source>
</evidence>
<dbReference type="Pfam" id="PF06041">
    <property type="entry name" value="DUF924"/>
    <property type="match status" value="1"/>
</dbReference>
<evidence type="ECO:0008006" key="3">
    <source>
        <dbReference type="Google" id="ProtNLM"/>
    </source>
</evidence>
<dbReference type="EMBL" id="FWFZ01000001">
    <property type="protein sequence ID" value="SLN17514.1"/>
    <property type="molecule type" value="Genomic_DNA"/>
</dbReference>
<sequence length="217" mass="24677">MDPTAYTPEMVLDFWFPDTGHETSVETHGAWIDERMRGGMDAAIIERFGDLTLAGARGLLDHWAETPRGRLALVIVLDQFPRSLWRDTPMAYGQDIKAARLSLEAIETGEADTLPPWESFFYSVSVYHCEGPQHLKRLEDLVAFNERLIALYPEALSDFTEGFRRQTAWGREIIRAYGRHPHRNAILGRTSTPEEEVYIAKGEFPHTSKPDAEDAED</sequence>
<dbReference type="OrthoDB" id="7593450at2"/>
<dbReference type="SUPFAM" id="SSF48452">
    <property type="entry name" value="TPR-like"/>
    <property type="match status" value="1"/>
</dbReference>
<keyword evidence="2" id="KW-1185">Reference proteome</keyword>
<dbReference type="Gene3D" id="1.20.58.320">
    <property type="entry name" value="TPR-like"/>
    <property type="match status" value="1"/>
</dbReference>
<dbReference type="Proteomes" id="UP000193900">
    <property type="component" value="Unassembled WGS sequence"/>
</dbReference>
<name>A0A1Y5RJ97_9RHOB</name>
<reference evidence="1 2" key="1">
    <citation type="submission" date="2017-03" db="EMBL/GenBank/DDBJ databases">
        <authorList>
            <person name="Afonso C.L."/>
            <person name="Miller P.J."/>
            <person name="Scott M.A."/>
            <person name="Spackman E."/>
            <person name="Goraichik I."/>
            <person name="Dimitrov K.M."/>
            <person name="Suarez D.L."/>
            <person name="Swayne D.E."/>
        </authorList>
    </citation>
    <scope>NUCLEOTIDE SEQUENCE [LARGE SCALE GENOMIC DNA]</scope>
    <source>
        <strain evidence="1 2">CECT 7023</strain>
    </source>
</reference>